<name>A0A8H6EH54_9HELO</name>
<organism evidence="2 3">
    <name type="scientific">Botrytis fragariae</name>
    <dbReference type="NCBI Taxonomy" id="1964551"/>
    <lineage>
        <taxon>Eukaryota</taxon>
        <taxon>Fungi</taxon>
        <taxon>Dikarya</taxon>
        <taxon>Ascomycota</taxon>
        <taxon>Pezizomycotina</taxon>
        <taxon>Leotiomycetes</taxon>
        <taxon>Helotiales</taxon>
        <taxon>Sclerotiniaceae</taxon>
        <taxon>Botrytis</taxon>
    </lineage>
</organism>
<reference evidence="2 3" key="1">
    <citation type="journal article" date="2020" name="Phytopathology">
        <title>A high-quality genome resource of Botrytis fragariae, a new and rapidly spreading fungal pathogen causing strawberry gray mold in the U.S.A.</title>
        <authorList>
            <person name="Wu Y."/>
            <person name="Saski C.A."/>
            <person name="Schnabel G."/>
            <person name="Xiao S."/>
            <person name="Hu M."/>
        </authorList>
    </citation>
    <scope>NUCLEOTIDE SEQUENCE [LARGE SCALE GENOMIC DNA]</scope>
    <source>
        <strain evidence="2 3">BVB16</strain>
    </source>
</reference>
<sequence>MQKQLDISNSMVAFKHNREDKTTRLNLSNQIKLMDHQLDHRYRLALLVAQLRDVAGIKMLTLKLISIFILFLCVLLFFYIMALFDAGHYYTSLGFVIFILLFAFRLIYNS</sequence>
<keyword evidence="1" id="KW-0812">Transmembrane</keyword>
<evidence type="ECO:0000256" key="1">
    <source>
        <dbReference type="SAM" id="Phobius"/>
    </source>
</evidence>
<keyword evidence="1" id="KW-0472">Membrane</keyword>
<proteinExistence type="predicted"/>
<dbReference type="Proteomes" id="UP000531561">
    <property type="component" value="Unassembled WGS sequence"/>
</dbReference>
<accession>A0A8H6EH54</accession>
<evidence type="ECO:0000313" key="3">
    <source>
        <dbReference type="Proteomes" id="UP000531561"/>
    </source>
</evidence>
<dbReference type="RefSeq" id="XP_037191033.1">
    <property type="nucleotide sequence ID" value="XM_037339467.1"/>
</dbReference>
<feature type="transmembrane region" description="Helical" evidence="1">
    <location>
        <begin position="88"/>
        <end position="108"/>
    </location>
</feature>
<feature type="transmembrane region" description="Helical" evidence="1">
    <location>
        <begin position="60"/>
        <end position="82"/>
    </location>
</feature>
<evidence type="ECO:0000313" key="2">
    <source>
        <dbReference type="EMBL" id="KAF5872087.1"/>
    </source>
</evidence>
<keyword evidence="1" id="KW-1133">Transmembrane helix</keyword>
<protein>
    <submittedName>
        <fullName evidence="2">Uncharacterized protein</fullName>
    </submittedName>
</protein>
<dbReference type="AlphaFoldDB" id="A0A8H6EH54"/>
<gene>
    <name evidence="2" type="ORF">Bfra_009116</name>
</gene>
<dbReference type="OrthoDB" id="3557137at2759"/>
<dbReference type="EMBL" id="JABFCT010000011">
    <property type="protein sequence ID" value="KAF5872087.1"/>
    <property type="molecule type" value="Genomic_DNA"/>
</dbReference>
<keyword evidence="3" id="KW-1185">Reference proteome</keyword>
<dbReference type="GeneID" id="59263159"/>
<comment type="caution">
    <text evidence="2">The sequence shown here is derived from an EMBL/GenBank/DDBJ whole genome shotgun (WGS) entry which is preliminary data.</text>
</comment>